<evidence type="ECO:0000256" key="1">
    <source>
        <dbReference type="SAM" id="Phobius"/>
    </source>
</evidence>
<organism evidence="2 3">
    <name type="scientific">Pseudomonas soli</name>
    <dbReference type="NCBI Taxonomy" id="1306993"/>
    <lineage>
        <taxon>Bacteria</taxon>
        <taxon>Pseudomonadati</taxon>
        <taxon>Pseudomonadota</taxon>
        <taxon>Gammaproteobacteria</taxon>
        <taxon>Pseudomonadales</taxon>
        <taxon>Pseudomonadaceae</taxon>
        <taxon>Pseudomonas</taxon>
    </lineage>
</organism>
<keyword evidence="1" id="KW-1133">Transmembrane helix</keyword>
<dbReference type="RefSeq" id="WP_330126486.1">
    <property type="nucleotide sequence ID" value="NZ_JAZDQQ010000028.1"/>
</dbReference>
<gene>
    <name evidence="2" type="ORF">V0R55_23720</name>
</gene>
<proteinExistence type="predicted"/>
<name>A0ABU7GVX9_9PSED</name>
<feature type="transmembrane region" description="Helical" evidence="1">
    <location>
        <begin position="357"/>
        <end position="380"/>
    </location>
</feature>
<protein>
    <recommendedName>
        <fullName evidence="4">Phage-related membrane protein</fullName>
    </recommendedName>
</protein>
<keyword evidence="1" id="KW-0812">Transmembrane</keyword>
<keyword evidence="3" id="KW-1185">Reference proteome</keyword>
<dbReference type="EMBL" id="JAZDQQ010000028">
    <property type="protein sequence ID" value="MEE1883174.1"/>
    <property type="molecule type" value="Genomic_DNA"/>
</dbReference>
<accession>A0ABU7GVX9</accession>
<evidence type="ECO:0008006" key="4">
    <source>
        <dbReference type="Google" id="ProtNLM"/>
    </source>
</evidence>
<comment type="caution">
    <text evidence="2">The sequence shown here is derived from an EMBL/GenBank/DDBJ whole genome shotgun (WGS) entry which is preliminary data.</text>
</comment>
<sequence>MRIEFSHLVPIYRAMQLLRAGRYSVVVTEEIKGCLVCILSDDDNVGDSGLSCRVQPESLEVGDTIEFDVAPPKIGLGVFAETFDDFLSKPRVLVRESKNYFIRDLHFNSRDENVPGPIEAYRSVLDFVRILKSVCYFFDAQADSFVFHKEGRFDLPVKYSSADLFAFDFASIRLLDRTLSDDLHTTQKKKILAETIVEMCEAVEPELRFAALLKGAAELAAKFQTGYDLFSTDFTFEKAKQEVHTFSIESTARLHKIISEIQAQVLGIPVASFLALSQLKKTTVIGSQFAINSIIMLGVLIFCILLAGILCNQHLTLNAIELDVKRQRDVFAKKFSLLPSTYEGVFRNLCSRLVFQYFAVYFVVALNIIVLLVSVVYFVVHTRPIYEWLF</sequence>
<keyword evidence="1" id="KW-0472">Membrane</keyword>
<reference evidence="2 3" key="1">
    <citation type="submission" date="2024-01" db="EMBL/GenBank/DDBJ databases">
        <title>Unpublished Manusciprt.</title>
        <authorList>
            <person name="Duman M."/>
            <person name="Valdes E.G."/>
            <person name="Ajmi N."/>
            <person name="Altun S."/>
            <person name="Saticioglu I.B."/>
        </authorList>
    </citation>
    <scope>NUCLEOTIDE SEQUENCE [LARGE SCALE GENOMIC DNA]</scope>
    <source>
        <strain evidence="2 3">139P</strain>
    </source>
</reference>
<evidence type="ECO:0000313" key="2">
    <source>
        <dbReference type="EMBL" id="MEE1883174.1"/>
    </source>
</evidence>
<feature type="transmembrane region" description="Helical" evidence="1">
    <location>
        <begin position="289"/>
        <end position="311"/>
    </location>
</feature>
<dbReference type="Proteomes" id="UP001329505">
    <property type="component" value="Unassembled WGS sequence"/>
</dbReference>
<evidence type="ECO:0000313" key="3">
    <source>
        <dbReference type="Proteomes" id="UP001329505"/>
    </source>
</evidence>